<dbReference type="EMBL" id="JAPEUR010000310">
    <property type="protein sequence ID" value="KAJ4311951.1"/>
    <property type="molecule type" value="Genomic_DNA"/>
</dbReference>
<dbReference type="OrthoDB" id="4739136at2759"/>
<accession>A0A9W8W4X8</accession>
<protein>
    <submittedName>
        <fullName evidence="1">Uncharacterized protein</fullName>
    </submittedName>
</protein>
<gene>
    <name evidence="1" type="ORF">N0V84_010187</name>
</gene>
<evidence type="ECO:0000313" key="2">
    <source>
        <dbReference type="Proteomes" id="UP001140502"/>
    </source>
</evidence>
<name>A0A9W8W4X8_9HYPO</name>
<reference evidence="1" key="1">
    <citation type="submission" date="2022-10" db="EMBL/GenBank/DDBJ databases">
        <title>Tapping the CABI collections for fungal endophytes: first genome assemblies for Collariella, Neodidymelliopsis, Ascochyta clinopodiicola, Didymella pomorum, Didymosphaeria variabile, Neocosmospora piperis and Neocucurbitaria cava.</title>
        <authorList>
            <person name="Hill R."/>
        </authorList>
    </citation>
    <scope>NUCLEOTIDE SEQUENCE</scope>
    <source>
        <strain evidence="1">IMI 366586</strain>
    </source>
</reference>
<sequence>MPGEIGKGKGGFRPGTAFAHRAAKNGAFANTKDAHMPTAKSIFQAWGDRARQAEYDEFLGPAPADKHLIQLTHVIPGKHLLPPELDAPGALDDIRRQYGVYITRVRPNVLDLRCESIGRLQQALQAVNWALRDMRLSNEHASVRFLVQRPTNAIVSDMIAVELGKRPTFLSPSPYLVSNMSSMNGHLPQLASEMAASAEGLMVVNKNMTFRINFGHLIIGKKKKGSEDEVSIGNFSKLMDMYSVRGGASFEPKLPNPERAEKILQFLLKPEQHVCRALKDVERTCEVTVVTEDQEIKANANCIPGQNMKLSMVRATKPEAWGRLNWTVVAPDMKYDWNFRIDAWDKVDVPAGFKDLTQKVCLSACNKEALLAVPTVNTARLAALEDEIKQIRVKSSARFPFRDTSYVLEISVTKTVNGFRAAGGPEVTWSAELYAPHWEESVNHMSGGRKVWGEGLENIWTDEGHDLKSRLGGFCRVILEVQALLNRADASASSASQ</sequence>
<organism evidence="1 2">
    <name type="scientific">Fusarium piperis</name>
    <dbReference type="NCBI Taxonomy" id="1435070"/>
    <lineage>
        <taxon>Eukaryota</taxon>
        <taxon>Fungi</taxon>
        <taxon>Dikarya</taxon>
        <taxon>Ascomycota</taxon>
        <taxon>Pezizomycotina</taxon>
        <taxon>Sordariomycetes</taxon>
        <taxon>Hypocreomycetidae</taxon>
        <taxon>Hypocreales</taxon>
        <taxon>Nectriaceae</taxon>
        <taxon>Fusarium</taxon>
        <taxon>Fusarium solani species complex</taxon>
    </lineage>
</organism>
<dbReference type="Proteomes" id="UP001140502">
    <property type="component" value="Unassembled WGS sequence"/>
</dbReference>
<proteinExistence type="predicted"/>
<keyword evidence="2" id="KW-1185">Reference proteome</keyword>
<comment type="caution">
    <text evidence="1">The sequence shown here is derived from an EMBL/GenBank/DDBJ whole genome shotgun (WGS) entry which is preliminary data.</text>
</comment>
<evidence type="ECO:0000313" key="1">
    <source>
        <dbReference type="EMBL" id="KAJ4311951.1"/>
    </source>
</evidence>
<dbReference type="AlphaFoldDB" id="A0A9W8W4X8"/>